<keyword evidence="2" id="KW-1185">Reference proteome</keyword>
<name>A0A6S7I6G4_PARCT</name>
<reference evidence="1" key="1">
    <citation type="submission" date="2020-04" db="EMBL/GenBank/DDBJ databases">
        <authorList>
            <person name="Alioto T."/>
            <person name="Alioto T."/>
            <person name="Gomez Garrido J."/>
        </authorList>
    </citation>
    <scope>NUCLEOTIDE SEQUENCE</scope>
    <source>
        <strain evidence="1">A484AB</strain>
    </source>
</reference>
<keyword evidence="1" id="KW-0648">Protein biosynthesis</keyword>
<dbReference type="PANTHER" id="PTHR15350:SF2">
    <property type="entry name" value="EUKARYOTIC TRANSLATION INITIATION FACTOR 3 SUBUNIT M"/>
    <property type="match status" value="1"/>
</dbReference>
<organism evidence="1 2">
    <name type="scientific">Paramuricea clavata</name>
    <name type="common">Red gorgonian</name>
    <name type="synonym">Violescent sea-whip</name>
    <dbReference type="NCBI Taxonomy" id="317549"/>
    <lineage>
        <taxon>Eukaryota</taxon>
        <taxon>Metazoa</taxon>
        <taxon>Cnidaria</taxon>
        <taxon>Anthozoa</taxon>
        <taxon>Octocorallia</taxon>
        <taxon>Malacalcyonacea</taxon>
        <taxon>Plexauridae</taxon>
        <taxon>Paramuricea</taxon>
    </lineage>
</organism>
<proteinExistence type="predicted"/>
<dbReference type="InterPro" id="IPR045237">
    <property type="entry name" value="COPS7/eIF3m"/>
</dbReference>
<dbReference type="OrthoDB" id="10267031at2759"/>
<evidence type="ECO:0000313" key="1">
    <source>
        <dbReference type="EMBL" id="CAB4013296.1"/>
    </source>
</evidence>
<comment type="caution">
    <text evidence="1">The sequence shown here is derived from an EMBL/GenBank/DDBJ whole genome shotgun (WGS) entry which is preliminary data.</text>
</comment>
<sequence>MHFLLKYTIYLKFPSQVKLWLNQWDDVQKSRKIYRLLHDAFLSNEQRESASEMMIELLRTYPEESAGEAKDDATNCIVSFIDRPNVWIMDHLLELGPVRSLKEELIYQILEIFVSGSIKDYIKFYEENSNFVESTGEAIRFLLLQLNSSLNATHMLILCISLIKQKSTLCLLVQTWLISSRSES</sequence>
<dbReference type="GO" id="GO:0002183">
    <property type="term" value="P:cytoplasmic translational initiation"/>
    <property type="evidence" value="ECO:0007669"/>
    <property type="project" value="TreeGrafter"/>
</dbReference>
<evidence type="ECO:0000313" key="2">
    <source>
        <dbReference type="Proteomes" id="UP001152795"/>
    </source>
</evidence>
<dbReference type="EMBL" id="CACRXK020007828">
    <property type="protein sequence ID" value="CAB4013296.1"/>
    <property type="molecule type" value="Genomic_DNA"/>
</dbReference>
<dbReference type="PANTHER" id="PTHR15350">
    <property type="entry name" value="COP9 SIGNALOSOME COMPLEX SUBUNIT 7/DENDRITIC CELL PROTEIN GA17"/>
    <property type="match status" value="1"/>
</dbReference>
<dbReference type="GO" id="GO:0003743">
    <property type="term" value="F:translation initiation factor activity"/>
    <property type="evidence" value="ECO:0007669"/>
    <property type="project" value="UniProtKB-KW"/>
</dbReference>
<dbReference type="AlphaFoldDB" id="A0A6S7I6G4"/>
<accession>A0A6S7I6G4</accession>
<protein>
    <submittedName>
        <fullName evidence="1">Eukaryotic translation initiation factor 3 subunit M-like</fullName>
    </submittedName>
</protein>
<dbReference type="Proteomes" id="UP001152795">
    <property type="component" value="Unassembled WGS sequence"/>
</dbReference>
<dbReference type="GO" id="GO:0005852">
    <property type="term" value="C:eukaryotic translation initiation factor 3 complex"/>
    <property type="evidence" value="ECO:0007669"/>
    <property type="project" value="TreeGrafter"/>
</dbReference>
<keyword evidence="1" id="KW-0396">Initiation factor</keyword>
<gene>
    <name evidence="1" type="ORF">PACLA_8A077331</name>
</gene>